<feature type="transmembrane region" description="Helical" evidence="8">
    <location>
        <begin position="674"/>
        <end position="693"/>
    </location>
</feature>
<evidence type="ECO:0000256" key="4">
    <source>
        <dbReference type="ARBA" id="ARBA00022692"/>
    </source>
</evidence>
<feature type="domain" description="MrpA C-terminal/MbhD" evidence="11">
    <location>
        <begin position="594"/>
        <end position="658"/>
    </location>
</feature>
<dbReference type="PRINTS" id="PR01434">
    <property type="entry name" value="NADHDHGNASE5"/>
</dbReference>
<feature type="transmembrane region" description="Helical" evidence="8">
    <location>
        <begin position="792"/>
        <end position="810"/>
    </location>
</feature>
<evidence type="ECO:0000256" key="7">
    <source>
        <dbReference type="RuleBase" id="RU000320"/>
    </source>
</evidence>
<dbReference type="Proteomes" id="UP000283832">
    <property type="component" value="Unassembled WGS sequence"/>
</dbReference>
<dbReference type="Pfam" id="PF13244">
    <property type="entry name" value="MbhD"/>
    <property type="match status" value="1"/>
</dbReference>
<feature type="transmembrane region" description="Helical" evidence="8">
    <location>
        <begin position="442"/>
        <end position="463"/>
    </location>
</feature>
<organism evidence="13 14">
    <name type="scientific">Micromonospora radicis</name>
    <dbReference type="NCBI Taxonomy" id="1894971"/>
    <lineage>
        <taxon>Bacteria</taxon>
        <taxon>Bacillati</taxon>
        <taxon>Actinomycetota</taxon>
        <taxon>Actinomycetes</taxon>
        <taxon>Micromonosporales</taxon>
        <taxon>Micromonosporaceae</taxon>
        <taxon>Micromonospora</taxon>
    </lineage>
</organism>
<dbReference type="InterPro" id="IPR025383">
    <property type="entry name" value="MrpA_C/MbhD"/>
</dbReference>
<feature type="transmembrane region" description="Helical" evidence="8">
    <location>
        <begin position="399"/>
        <end position="421"/>
    </location>
</feature>
<feature type="transmembrane region" description="Helical" evidence="8">
    <location>
        <begin position="891"/>
        <end position="915"/>
    </location>
</feature>
<feature type="transmembrane region" description="Helical" evidence="8">
    <location>
        <begin position="554"/>
        <end position="577"/>
    </location>
</feature>
<keyword evidence="3" id="KW-1003">Cell membrane</keyword>
<feature type="transmembrane region" description="Helical" evidence="8">
    <location>
        <begin position="319"/>
        <end position="343"/>
    </location>
</feature>
<protein>
    <submittedName>
        <fullName evidence="13">Na+/H+ antiporter subunit A</fullName>
    </submittedName>
</protein>
<dbReference type="InterPro" id="IPR046806">
    <property type="entry name" value="MrpA_C/MbhE"/>
</dbReference>
<dbReference type="EMBL" id="QXEC01000002">
    <property type="protein sequence ID" value="RIV40801.1"/>
    <property type="molecule type" value="Genomic_DNA"/>
</dbReference>
<evidence type="ECO:0000313" key="13">
    <source>
        <dbReference type="EMBL" id="RIV40801.1"/>
    </source>
</evidence>
<comment type="caution">
    <text evidence="13">The sequence shown here is derived from an EMBL/GenBank/DDBJ whole genome shotgun (WGS) entry which is preliminary data.</text>
</comment>
<feature type="transmembrane region" description="Helical" evidence="8">
    <location>
        <begin position="609"/>
        <end position="628"/>
    </location>
</feature>
<dbReference type="RefSeq" id="WP_119573272.1">
    <property type="nucleotide sequence ID" value="NZ_QXEC01000002.1"/>
</dbReference>
<feature type="domain" description="Na+/H+ antiporter MnhB subunit-related protein" evidence="10">
    <location>
        <begin position="789"/>
        <end position="912"/>
    </location>
</feature>
<dbReference type="InterPro" id="IPR001750">
    <property type="entry name" value="ND/Mrp_TM"/>
</dbReference>
<feature type="transmembrane region" description="Helical" evidence="8">
    <location>
        <begin position="848"/>
        <end position="871"/>
    </location>
</feature>
<accession>A0A418N0F0</accession>
<feature type="transmembrane region" description="Helical" evidence="8">
    <location>
        <begin position="202"/>
        <end position="227"/>
    </location>
</feature>
<dbReference type="NCBIfam" id="NF009284">
    <property type="entry name" value="PRK12644.1"/>
    <property type="match status" value="1"/>
</dbReference>
<keyword evidence="14" id="KW-1185">Reference proteome</keyword>
<sequence>MLVLLILHLVAALVAPLLVRWWGPRACYPLALAPAAAFGWAVLRTPDVAQGGAVAETYPWISQLGLDLALRTTTLSWLLTLLVGGVGALVLVYSARYFPPDAAGMARYAGVMVGFAGAMLGLVFADDLLLLYVCWELTTVFSYLLIGHSTERRSARWAAAQALIVTTLGGLAMLVGFIMLGHHAGTYRWSELAERPLPGGPYLVVAVLLILLGALSKSALLPFTSWLPVAMAAPTPVSAYLHAAAMVKAGIYLLGLLAPMLAVVGPWRPVVLVAGLVTMVLGGWAALRQTDLKLLLAYGTVSQLGLLAVAVGVGTADAALAGVAMLLAHALFKSALFLVVGVIDHGAGTRDLRKLSGLWRDSPFLAGVAVLAAASMAGLPPLVGFVAKEAVFAAFTDRPLVLAVLVVGTVLTVAYSIRFVWGAFGARPGVAPTRLRRVALPMLVPPTVLAGAGLVAGTAAGALDNLLHPYAELFGTVDAHLALWPGLHLPLGLSGVTLVGGAVLFALRGPLAPALARVRSPVTGQQGYEWITHRFDRTAVDVTSVTQRGSLPQYLGLILVVLSTVPGGVLLVIRPWAHSIDLWSSPVQPVVLVVIAGGALLAVGARRRLTAMLLVGMTGYGTAMLFVLHGAPDLALTQFLVETVTIAIFVLVLRRLPERFSVRPLRSSRWIRRMIGLTVGLTVAGLAVAATSARQAPSISERFPSLAVEQGHGRNVVNVTLVDIRAWDTLGELAVLVVAATGVASLVFQQSRTGPRPRRLEADRGEPVAGRRVWLRGGATLRERNRSIVLEVVTRLIFHTAVLFSLYLLFSGHNAPGGGFAGGLVAGLALTMRYLAGGRYELAEAAPVGAGTVLGAGLALAVGGAVASLLAGGAALESVKVDLWLPVVGDFYLITSLFFDVGVYLVVIGLALDVLRSLGAEVDRNIEAAGRGAQGGLAVERRGGSR</sequence>
<feature type="transmembrane region" description="Helical" evidence="8">
    <location>
        <begin position="129"/>
        <end position="146"/>
    </location>
</feature>
<dbReference type="Pfam" id="PF00361">
    <property type="entry name" value="Proton_antipo_M"/>
    <property type="match status" value="1"/>
</dbReference>
<dbReference type="GO" id="GO:0005886">
    <property type="term" value="C:plasma membrane"/>
    <property type="evidence" value="ECO:0007669"/>
    <property type="project" value="UniProtKB-SubCell"/>
</dbReference>
<dbReference type="OrthoDB" id="9811798at2"/>
<evidence type="ECO:0000256" key="5">
    <source>
        <dbReference type="ARBA" id="ARBA00022989"/>
    </source>
</evidence>
<feature type="transmembrane region" description="Helical" evidence="8">
    <location>
        <begin position="74"/>
        <end position="93"/>
    </location>
</feature>
<feature type="transmembrane region" description="Helical" evidence="8">
    <location>
        <begin position="294"/>
        <end position="313"/>
    </location>
</feature>
<proteinExistence type="predicted"/>
<evidence type="ECO:0000256" key="1">
    <source>
        <dbReference type="ARBA" id="ARBA00004651"/>
    </source>
</evidence>
<dbReference type="Pfam" id="PF04039">
    <property type="entry name" value="MnhB"/>
    <property type="match status" value="1"/>
</dbReference>
<dbReference type="InterPro" id="IPR007182">
    <property type="entry name" value="MnhB"/>
</dbReference>
<evidence type="ECO:0000256" key="8">
    <source>
        <dbReference type="SAM" id="Phobius"/>
    </source>
</evidence>
<dbReference type="AlphaFoldDB" id="A0A418N0F0"/>
<feature type="transmembrane region" description="Helical" evidence="8">
    <location>
        <begin position="634"/>
        <end position="653"/>
    </location>
</feature>
<dbReference type="InterPro" id="IPR050616">
    <property type="entry name" value="CPA3_Na-H_Antiporter_A"/>
</dbReference>
<evidence type="ECO:0000313" key="14">
    <source>
        <dbReference type="Proteomes" id="UP000283832"/>
    </source>
</evidence>
<feature type="transmembrane region" description="Helical" evidence="8">
    <location>
        <begin position="267"/>
        <end position="287"/>
    </location>
</feature>
<feature type="transmembrane region" description="Helical" evidence="8">
    <location>
        <begin position="730"/>
        <end position="748"/>
    </location>
</feature>
<keyword evidence="5 8" id="KW-1133">Transmembrane helix</keyword>
<dbReference type="PANTHER" id="PTHR43373:SF1">
    <property type="entry name" value="NA(+)_H(+) ANTIPORTER SUBUNIT A"/>
    <property type="match status" value="1"/>
</dbReference>
<keyword evidence="4 7" id="KW-0812">Transmembrane</keyword>
<evidence type="ECO:0000259" key="10">
    <source>
        <dbReference type="Pfam" id="PF04039"/>
    </source>
</evidence>
<reference evidence="13 14" key="1">
    <citation type="submission" date="2018-08" db="EMBL/GenBank/DDBJ databases">
        <title>Jishengella sp. nov., isolated from a root of Azadirachta indica A. Juss. var. siamensis Valenton.</title>
        <authorList>
            <person name="Kuncharoen N."/>
            <person name="Tanasupawat S."/>
            <person name="Kudo T."/>
            <person name="Ohkuma M."/>
        </authorList>
    </citation>
    <scope>NUCLEOTIDE SEQUENCE [LARGE SCALE GENOMIC DNA]</scope>
    <source>
        <strain evidence="13 14">AZ1-13</strain>
    </source>
</reference>
<comment type="subcellular location">
    <subcellularLocation>
        <location evidence="1">Cell membrane</location>
        <topology evidence="1">Multi-pass membrane protein</topology>
    </subcellularLocation>
    <subcellularLocation>
        <location evidence="7">Membrane</location>
        <topology evidence="7">Multi-pass membrane protein</topology>
    </subcellularLocation>
</comment>
<feature type="transmembrane region" description="Helical" evidence="8">
    <location>
        <begin position="105"/>
        <end position="123"/>
    </location>
</feature>
<evidence type="ECO:0000256" key="6">
    <source>
        <dbReference type="ARBA" id="ARBA00023136"/>
    </source>
</evidence>
<feature type="transmembrane region" description="Helical" evidence="8">
    <location>
        <begin position="158"/>
        <end position="182"/>
    </location>
</feature>
<evidence type="ECO:0000256" key="3">
    <source>
        <dbReference type="ARBA" id="ARBA00022475"/>
    </source>
</evidence>
<evidence type="ECO:0000256" key="2">
    <source>
        <dbReference type="ARBA" id="ARBA00022448"/>
    </source>
</evidence>
<feature type="transmembrane region" description="Helical" evidence="8">
    <location>
        <begin position="816"/>
        <end position="836"/>
    </location>
</feature>
<dbReference type="Pfam" id="PF20501">
    <property type="entry name" value="MbhE"/>
    <property type="match status" value="1"/>
</dbReference>
<feature type="transmembrane region" description="Helical" evidence="8">
    <location>
        <begin position="364"/>
        <end position="387"/>
    </location>
</feature>
<keyword evidence="6 8" id="KW-0472">Membrane</keyword>
<name>A0A418N0F0_9ACTN</name>
<keyword evidence="2" id="KW-0813">Transport</keyword>
<evidence type="ECO:0000259" key="12">
    <source>
        <dbReference type="Pfam" id="PF20501"/>
    </source>
</evidence>
<feature type="domain" description="MrpA C-terminal/MbhE" evidence="12">
    <location>
        <begin position="673"/>
        <end position="747"/>
    </location>
</feature>
<evidence type="ECO:0000259" key="9">
    <source>
        <dbReference type="Pfam" id="PF00361"/>
    </source>
</evidence>
<feature type="domain" description="NADH:quinone oxidoreductase/Mrp antiporter transmembrane" evidence="9">
    <location>
        <begin position="125"/>
        <end position="412"/>
    </location>
</feature>
<gene>
    <name evidence="13" type="ORF">D2L64_04165</name>
</gene>
<feature type="transmembrane region" description="Helical" evidence="8">
    <location>
        <begin position="483"/>
        <end position="507"/>
    </location>
</feature>
<evidence type="ECO:0000259" key="11">
    <source>
        <dbReference type="Pfam" id="PF13244"/>
    </source>
</evidence>
<feature type="transmembrane region" description="Helical" evidence="8">
    <location>
        <begin position="583"/>
        <end position="602"/>
    </location>
</feature>
<dbReference type="PANTHER" id="PTHR43373">
    <property type="entry name" value="NA(+)/H(+) ANTIPORTER SUBUNIT"/>
    <property type="match status" value="1"/>
</dbReference>